<proteinExistence type="predicted"/>
<feature type="signal peptide" evidence="1">
    <location>
        <begin position="1"/>
        <end position="17"/>
    </location>
</feature>
<dbReference type="RefSeq" id="WP_184094953.1">
    <property type="nucleotide sequence ID" value="NZ_JACIJH010000001.1"/>
</dbReference>
<evidence type="ECO:0000313" key="2">
    <source>
        <dbReference type="EMBL" id="MBB5705167.1"/>
    </source>
</evidence>
<evidence type="ECO:0000313" key="3">
    <source>
        <dbReference type="Proteomes" id="UP000537161"/>
    </source>
</evidence>
<dbReference type="Proteomes" id="UP000537161">
    <property type="component" value="Unassembled WGS sequence"/>
</dbReference>
<accession>A0A7W9B2P8</accession>
<dbReference type="EMBL" id="JACIJH010000001">
    <property type="protein sequence ID" value="MBB5705167.1"/>
    <property type="molecule type" value="Genomic_DNA"/>
</dbReference>
<gene>
    <name evidence="2" type="ORF">FHR21_000492</name>
</gene>
<keyword evidence="3" id="KW-1185">Reference proteome</keyword>
<sequence>MHSLFAFLSLAAWSVQAAAAPAAAPAKAWPREVQAAYDDLKTECRASGGKFIADRAAFATETELTNDGKSDWVLEYAATRCSNAGYSAWCGTAGCMISILGSSPGGLRAIFGDNVRGWSAVDLGRGRKGLEIPVHGTVCGGAGAEACIETLAWNGRKWDLVKRHRWTDADYAAEQRRQAAAGAVELPPQHETRWQFGGSGAGAVAATTGHPEFVALGLRCQPGGGVYMTLVPKPGLSLPPAGRPLLVNFTGSEGGYDATQTLVQEPGKSDFSGPIDPGVEGLLIGADTGLDPIASASGGDEWQELSYLSLAGSTAAIRSLRQQCDGAAGAASSAQAAGRKPVAPLGILPGYYVSESEPCAQPSFEALFYDGRRLGLVRGGGAPGSDEENFVGPLGKVERSGKALFLPEWGMEVRVLSPTRIQLTIQDSEAPRRWCPAEGMPAKWRVR</sequence>
<name>A0A7W9B2P8_9SPHN</name>
<reference evidence="2 3" key="1">
    <citation type="submission" date="2020-08" db="EMBL/GenBank/DDBJ databases">
        <title>Genomic Encyclopedia of Type Strains, Phase IV (KMG-IV): sequencing the most valuable type-strain genomes for metagenomic binning, comparative biology and taxonomic classification.</title>
        <authorList>
            <person name="Goeker M."/>
        </authorList>
    </citation>
    <scope>NUCLEOTIDE SEQUENCE [LARGE SCALE GENOMIC DNA]</scope>
    <source>
        <strain evidence="2 3">DSM 27163</strain>
    </source>
</reference>
<organism evidence="2 3">
    <name type="scientific">Sphingopyxis panaciterrulae</name>
    <dbReference type="NCBI Taxonomy" id="462372"/>
    <lineage>
        <taxon>Bacteria</taxon>
        <taxon>Pseudomonadati</taxon>
        <taxon>Pseudomonadota</taxon>
        <taxon>Alphaproteobacteria</taxon>
        <taxon>Sphingomonadales</taxon>
        <taxon>Sphingomonadaceae</taxon>
        <taxon>Sphingopyxis</taxon>
    </lineage>
</organism>
<comment type="caution">
    <text evidence="2">The sequence shown here is derived from an EMBL/GenBank/DDBJ whole genome shotgun (WGS) entry which is preliminary data.</text>
</comment>
<feature type="chain" id="PRO_5031083444" evidence="1">
    <location>
        <begin position="18"/>
        <end position="447"/>
    </location>
</feature>
<protein>
    <submittedName>
        <fullName evidence="2">Uncharacterized protein</fullName>
    </submittedName>
</protein>
<dbReference type="AlphaFoldDB" id="A0A7W9B2P8"/>
<evidence type="ECO:0000256" key="1">
    <source>
        <dbReference type="SAM" id="SignalP"/>
    </source>
</evidence>
<keyword evidence="1" id="KW-0732">Signal</keyword>